<gene>
    <name evidence="2" type="ORF">ACFQMG_27600</name>
</gene>
<feature type="transmembrane region" description="Helical" evidence="1">
    <location>
        <begin position="212"/>
        <end position="232"/>
    </location>
</feature>
<feature type="transmembrane region" description="Helical" evidence="1">
    <location>
        <begin position="286"/>
        <end position="305"/>
    </location>
</feature>
<keyword evidence="1" id="KW-1133">Transmembrane helix</keyword>
<feature type="transmembrane region" description="Helical" evidence="1">
    <location>
        <begin position="12"/>
        <end position="33"/>
    </location>
</feature>
<feature type="transmembrane region" description="Helical" evidence="1">
    <location>
        <begin position="128"/>
        <end position="145"/>
    </location>
</feature>
<feature type="transmembrane region" description="Helical" evidence="1">
    <location>
        <begin position="253"/>
        <end position="274"/>
    </location>
</feature>
<sequence length="384" mass="41198">MTDTLPQEKRVTWAELYFDLVFVFAVTQVSQLLHHHHDAAGIGQALVAFAPVYWCWVGTTVQANIRDVDSPRDRIGIFAVGLGGLFMALALPGAYGARGVLFGAGYWGARLVLLWLLREVPGVWRGPYGVGAAISGPAMLVGGLLDSPARELLWAVAAFCDLAAPLVFRRRLANVTYHPGHLPERFGLFLLVALGESIVGIGAPVAEGRLHPAQLLSVAVAFVISCALWWLYFGFASDAMRFAVETAASRRDMIRWVFSYGHLLLIAGVIAVAVGFGETVAQPGRALGIGTLGLLYGGCALYLLSFSYTRRMMFGTISPTRLAAAVAVLLLLPLMVRLPALAALAVLAVVMVALNVTEHVRVRRAQAREGGPVGSDQCLAPELR</sequence>
<reference evidence="3" key="1">
    <citation type="journal article" date="2019" name="Int. J. Syst. Evol. Microbiol.">
        <title>The Global Catalogue of Microorganisms (GCM) 10K type strain sequencing project: providing services to taxonomists for standard genome sequencing and annotation.</title>
        <authorList>
            <consortium name="The Broad Institute Genomics Platform"/>
            <consortium name="The Broad Institute Genome Sequencing Center for Infectious Disease"/>
            <person name="Wu L."/>
            <person name="Ma J."/>
        </authorList>
    </citation>
    <scope>NUCLEOTIDE SEQUENCE [LARGE SCALE GENOMIC DNA]</scope>
    <source>
        <strain evidence="3">CGMCC 1.12859</strain>
    </source>
</reference>
<protein>
    <submittedName>
        <fullName evidence="2">Low temperature requirement protein A</fullName>
    </submittedName>
</protein>
<evidence type="ECO:0000256" key="1">
    <source>
        <dbReference type="SAM" id="Phobius"/>
    </source>
</evidence>
<dbReference type="Pfam" id="PF06772">
    <property type="entry name" value="LtrA"/>
    <property type="match status" value="1"/>
</dbReference>
<feature type="transmembrane region" description="Helical" evidence="1">
    <location>
        <begin position="75"/>
        <end position="94"/>
    </location>
</feature>
<feature type="transmembrane region" description="Helical" evidence="1">
    <location>
        <begin position="188"/>
        <end position="206"/>
    </location>
</feature>
<dbReference type="PANTHER" id="PTHR36840">
    <property type="entry name" value="BLL5714 PROTEIN"/>
    <property type="match status" value="1"/>
</dbReference>
<evidence type="ECO:0000313" key="2">
    <source>
        <dbReference type="EMBL" id="MFC7183316.1"/>
    </source>
</evidence>
<dbReference type="InterPro" id="IPR010640">
    <property type="entry name" value="Low_temperature_requirement_A"/>
</dbReference>
<dbReference type="PANTHER" id="PTHR36840:SF1">
    <property type="entry name" value="BLL5714 PROTEIN"/>
    <property type="match status" value="1"/>
</dbReference>
<evidence type="ECO:0000313" key="3">
    <source>
        <dbReference type="Proteomes" id="UP001596435"/>
    </source>
</evidence>
<feature type="transmembrane region" description="Helical" evidence="1">
    <location>
        <begin position="39"/>
        <end position="63"/>
    </location>
</feature>
<dbReference type="EMBL" id="JBHTAJ010000065">
    <property type="protein sequence ID" value="MFC7183316.1"/>
    <property type="molecule type" value="Genomic_DNA"/>
</dbReference>
<keyword evidence="3" id="KW-1185">Reference proteome</keyword>
<name>A0ABW2G1F6_9ACTN</name>
<keyword evidence="1" id="KW-0472">Membrane</keyword>
<keyword evidence="1" id="KW-0812">Transmembrane</keyword>
<feature type="transmembrane region" description="Helical" evidence="1">
    <location>
        <begin position="338"/>
        <end position="356"/>
    </location>
</feature>
<proteinExistence type="predicted"/>
<organism evidence="2 3">
    <name type="scientific">Kitasatospora paranensis</name>
    <dbReference type="NCBI Taxonomy" id="258053"/>
    <lineage>
        <taxon>Bacteria</taxon>
        <taxon>Bacillati</taxon>
        <taxon>Actinomycetota</taxon>
        <taxon>Actinomycetes</taxon>
        <taxon>Kitasatosporales</taxon>
        <taxon>Streptomycetaceae</taxon>
        <taxon>Kitasatospora</taxon>
    </lineage>
</organism>
<dbReference type="RefSeq" id="WP_345706045.1">
    <property type="nucleotide sequence ID" value="NZ_BAABKV010000001.1"/>
</dbReference>
<dbReference type="Proteomes" id="UP001596435">
    <property type="component" value="Unassembled WGS sequence"/>
</dbReference>
<comment type="caution">
    <text evidence="2">The sequence shown here is derived from an EMBL/GenBank/DDBJ whole genome shotgun (WGS) entry which is preliminary data.</text>
</comment>
<feature type="transmembrane region" description="Helical" evidence="1">
    <location>
        <begin position="312"/>
        <end position="332"/>
    </location>
</feature>
<accession>A0ABW2G1F6</accession>